<accession>A0A0K9GSJ6</accession>
<evidence type="ECO:0000313" key="3">
    <source>
        <dbReference type="Proteomes" id="UP000037146"/>
    </source>
</evidence>
<dbReference type="InterPro" id="IPR041270">
    <property type="entry name" value="Phage_ABA_S"/>
</dbReference>
<dbReference type="Pfam" id="PF18066">
    <property type="entry name" value="Phage_ABA_S"/>
    <property type="match status" value="1"/>
</dbReference>
<name>A0A0K9GSJ6_9BACI</name>
<evidence type="ECO:0000313" key="2">
    <source>
        <dbReference type="EMBL" id="KMY49605.1"/>
    </source>
</evidence>
<dbReference type="Proteomes" id="UP000037146">
    <property type="component" value="Unassembled WGS sequence"/>
</dbReference>
<protein>
    <recommendedName>
        <fullName evidence="1">Phage ABA sandwich domain-containing protein</fullName>
    </recommendedName>
</protein>
<dbReference type="PATRIC" id="fig|1679170.3.peg.1867"/>
<dbReference type="SUPFAM" id="SSF111074">
    <property type="entry name" value="Bacillus phage protein"/>
    <property type="match status" value="1"/>
</dbReference>
<gene>
    <name evidence="2" type="ORF">AC625_08660</name>
</gene>
<dbReference type="AlphaFoldDB" id="A0A0K9GSJ6"/>
<reference evidence="3" key="1">
    <citation type="submission" date="2015-07" db="EMBL/GenBank/DDBJ databases">
        <title>Genome sequencing project for genomic taxonomy and phylogenomics of Bacillus-like bacteria.</title>
        <authorList>
            <person name="Liu B."/>
            <person name="Wang J."/>
            <person name="Zhu Y."/>
            <person name="Liu G."/>
            <person name="Chen Q."/>
            <person name="Chen Z."/>
            <person name="Lan J."/>
            <person name="Che J."/>
            <person name="Ge C."/>
            <person name="Shi H."/>
            <person name="Pan Z."/>
            <person name="Liu X."/>
        </authorList>
    </citation>
    <scope>NUCLEOTIDE SEQUENCE [LARGE SCALE GENOMIC DNA]</scope>
    <source>
        <strain evidence="3">FJAT-27997</strain>
    </source>
</reference>
<dbReference type="InterPro" id="IPR028985">
    <property type="entry name" value="Bacillus_phage_prot-like"/>
</dbReference>
<keyword evidence="3" id="KW-1185">Reference proteome</keyword>
<feature type="domain" description="Phage ABA sandwich" evidence="1">
    <location>
        <begin position="9"/>
        <end position="102"/>
    </location>
</feature>
<dbReference type="STRING" id="1679170.AC625_08660"/>
<comment type="caution">
    <text evidence="2">The sequence shown here is derived from an EMBL/GenBank/DDBJ whole genome shotgun (WGS) entry which is preliminary data.</text>
</comment>
<evidence type="ECO:0000259" key="1">
    <source>
        <dbReference type="Pfam" id="PF18066"/>
    </source>
</evidence>
<organism evidence="2 3">
    <name type="scientific">Peribacillus loiseleuriae</name>
    <dbReference type="NCBI Taxonomy" id="1679170"/>
    <lineage>
        <taxon>Bacteria</taxon>
        <taxon>Bacillati</taxon>
        <taxon>Bacillota</taxon>
        <taxon>Bacilli</taxon>
        <taxon>Bacillales</taxon>
        <taxon>Bacillaceae</taxon>
        <taxon>Peribacillus</taxon>
    </lineage>
</organism>
<dbReference type="Gene3D" id="3.30.2120.10">
    <property type="entry name" value="Bacillus phage protein-like"/>
    <property type="match status" value="1"/>
</dbReference>
<proteinExistence type="predicted"/>
<dbReference type="EMBL" id="LFZW01000001">
    <property type="protein sequence ID" value="KMY49605.1"/>
    <property type="molecule type" value="Genomic_DNA"/>
</dbReference>
<sequence length="114" mass="13036">MKLGYEIDRLIAEKVMGWTSDGYLYHDMITGDMCSINEFRPSEDLEDAWLIVEKISYGNTELIFDLELRYKGFWAYFTDGKSDDYSSEQEKTAPLAICVAALKATGVNIEEEVI</sequence>